<proteinExistence type="inferred from homology"/>
<sequence>MDCSLMLSRRKRYHFEVVVRLHSLVAVPYVNAVTFAKLRLLDTRHTSQYSTRCVGQSYVEIFRAEIRNHTVSWDTEHRFMCKFRSNAGTNVLEPKFLKISIRMETKGGKSFYKVGFVIINLASFAAMGSSTCRRRYILAGYDEKHKRQDNSLLLVSFSMRQLFGDTCFRIPPENLSNCLIEPPDSDEGENLTAVDTEGSTGERNLVTTGPIGALLSSDMMSNGHSSFERRVHTLNLDPLVPPFERYSGTSVPSNSSVSPCFPRICPMMSPISSECKSAQVSVL</sequence>
<comment type="similarity">
    <text evidence="1">Belongs to the EEIG family.</text>
</comment>
<dbReference type="PANTHER" id="PTHR21456">
    <property type="entry name" value="FAMILY WITH SEQUENCE SIMILARITY 102"/>
    <property type="match status" value="1"/>
</dbReference>
<evidence type="ECO:0000313" key="3">
    <source>
        <dbReference type="EMBL" id="KAA0185506.1"/>
    </source>
</evidence>
<reference evidence="3" key="1">
    <citation type="submission" date="2019-05" db="EMBL/GenBank/DDBJ databases">
        <title>Annotation for the trematode Fasciolopsis buski.</title>
        <authorList>
            <person name="Choi Y.-J."/>
        </authorList>
    </citation>
    <scope>NUCLEOTIDE SEQUENCE</scope>
    <source>
        <strain evidence="3">HT</strain>
        <tissue evidence="3">Whole worm</tissue>
    </source>
</reference>
<comment type="caution">
    <text evidence="3">The sequence shown here is derived from an EMBL/GenBank/DDBJ whole genome shotgun (WGS) entry which is preliminary data.</text>
</comment>
<accession>A0A8E0RM52</accession>
<organism evidence="3 4">
    <name type="scientific">Fasciolopsis buskii</name>
    <dbReference type="NCBI Taxonomy" id="27845"/>
    <lineage>
        <taxon>Eukaryota</taxon>
        <taxon>Metazoa</taxon>
        <taxon>Spiralia</taxon>
        <taxon>Lophotrochozoa</taxon>
        <taxon>Platyhelminthes</taxon>
        <taxon>Trematoda</taxon>
        <taxon>Digenea</taxon>
        <taxon>Plagiorchiida</taxon>
        <taxon>Echinostomata</taxon>
        <taxon>Echinostomatoidea</taxon>
        <taxon>Fasciolidae</taxon>
        <taxon>Fasciolopsis</taxon>
    </lineage>
</organism>
<feature type="domain" description="C2 NT-type" evidence="2">
    <location>
        <begin position="5"/>
        <end position="161"/>
    </location>
</feature>
<evidence type="ECO:0000313" key="4">
    <source>
        <dbReference type="Proteomes" id="UP000728185"/>
    </source>
</evidence>
<dbReference type="Pfam" id="PF10358">
    <property type="entry name" value="NT-C2"/>
    <property type="match status" value="1"/>
</dbReference>
<dbReference type="PROSITE" id="PS51840">
    <property type="entry name" value="C2_NT"/>
    <property type="match status" value="1"/>
</dbReference>
<gene>
    <name evidence="3" type="ORF">FBUS_09110</name>
</gene>
<dbReference type="OrthoDB" id="3365224at2759"/>
<dbReference type="Proteomes" id="UP000728185">
    <property type="component" value="Unassembled WGS sequence"/>
</dbReference>
<keyword evidence="4" id="KW-1185">Reference proteome</keyword>
<dbReference type="InterPro" id="IPR019448">
    <property type="entry name" value="NT-C2"/>
</dbReference>
<evidence type="ECO:0000259" key="2">
    <source>
        <dbReference type="PROSITE" id="PS51840"/>
    </source>
</evidence>
<name>A0A8E0RM52_9TREM</name>
<dbReference type="EMBL" id="LUCM01010406">
    <property type="protein sequence ID" value="KAA0185506.1"/>
    <property type="molecule type" value="Genomic_DNA"/>
</dbReference>
<evidence type="ECO:0000256" key="1">
    <source>
        <dbReference type="ARBA" id="ARBA00034780"/>
    </source>
</evidence>
<dbReference type="InterPro" id="IPR039931">
    <property type="entry name" value="EEIG1/2-like"/>
</dbReference>
<dbReference type="PANTHER" id="PTHR21456:SF1">
    <property type="entry name" value="C2 NT-TYPE DOMAIN-CONTAINING PROTEIN"/>
    <property type="match status" value="1"/>
</dbReference>
<protein>
    <recommendedName>
        <fullName evidence="2">C2 NT-type domain-containing protein</fullName>
    </recommendedName>
</protein>
<dbReference type="AlphaFoldDB" id="A0A8E0RM52"/>